<dbReference type="EMBL" id="SMAR01000044">
    <property type="protein sequence ID" value="TCT30836.1"/>
    <property type="molecule type" value="Genomic_DNA"/>
</dbReference>
<protein>
    <submittedName>
        <fullName evidence="1">NmrA-like family protein</fullName>
    </submittedName>
</protein>
<comment type="caution">
    <text evidence="1">The sequence shown here is derived from an EMBL/GenBank/DDBJ whole genome shotgun (WGS) entry which is preliminary data.</text>
</comment>
<organism evidence="1 2">
    <name type="scientific">Martelella mediterranea</name>
    <dbReference type="NCBI Taxonomy" id="293089"/>
    <lineage>
        <taxon>Bacteria</taxon>
        <taxon>Pseudomonadati</taxon>
        <taxon>Pseudomonadota</taxon>
        <taxon>Alphaproteobacteria</taxon>
        <taxon>Hyphomicrobiales</taxon>
        <taxon>Aurantimonadaceae</taxon>
        <taxon>Martelella</taxon>
    </lineage>
</organism>
<evidence type="ECO:0000313" key="2">
    <source>
        <dbReference type="Proteomes" id="UP000295097"/>
    </source>
</evidence>
<dbReference type="Gene3D" id="3.40.50.720">
    <property type="entry name" value="NAD(P)-binding Rossmann-like Domain"/>
    <property type="match status" value="1"/>
</dbReference>
<proteinExistence type="predicted"/>
<accession>A0A4R3NGQ2</accession>
<dbReference type="Proteomes" id="UP000295097">
    <property type="component" value="Unassembled WGS sequence"/>
</dbReference>
<keyword evidence="2" id="KW-1185">Reference proteome</keyword>
<reference evidence="1 2" key="1">
    <citation type="submission" date="2019-03" db="EMBL/GenBank/DDBJ databases">
        <title>Freshwater and sediment microbial communities from various areas in North America, analyzing microbe dynamics in response to fracking.</title>
        <authorList>
            <person name="Lamendella R."/>
        </authorList>
    </citation>
    <scope>NUCLEOTIDE SEQUENCE [LARGE SCALE GENOMIC DNA]</scope>
    <source>
        <strain evidence="1 2">175.2</strain>
    </source>
</reference>
<name>A0A4R3NGQ2_9HYPH</name>
<evidence type="ECO:0000313" key="1">
    <source>
        <dbReference type="EMBL" id="TCT30836.1"/>
    </source>
</evidence>
<dbReference type="AlphaFoldDB" id="A0A4R3NGQ2"/>
<dbReference type="InterPro" id="IPR036291">
    <property type="entry name" value="NAD(P)-bd_dom_sf"/>
</dbReference>
<dbReference type="SUPFAM" id="SSF51735">
    <property type="entry name" value="NAD(P)-binding Rossmann-fold domains"/>
    <property type="match status" value="1"/>
</dbReference>
<gene>
    <name evidence="1" type="ORF">EDC90_10448</name>
</gene>
<sequence length="91" mass="9345">MEGVHRVFSVQPSSGAAGSGITDAQKVLYGKAIVDLAVQAGVHHIVYSSADIISEGPTGLANPYTKLDIEDCAAGQMSPARSCGLPPSWSC</sequence>